<proteinExistence type="predicted"/>
<keyword evidence="2" id="KW-1185">Reference proteome</keyword>
<reference evidence="1" key="1">
    <citation type="journal article" date="2020" name="Stud. Mycol.">
        <title>101 Dothideomycetes genomes: a test case for predicting lifestyles and emergence of pathogens.</title>
        <authorList>
            <person name="Haridas S."/>
            <person name="Albert R."/>
            <person name="Binder M."/>
            <person name="Bloem J."/>
            <person name="Labutti K."/>
            <person name="Salamov A."/>
            <person name="Andreopoulos B."/>
            <person name="Baker S."/>
            <person name="Barry K."/>
            <person name="Bills G."/>
            <person name="Bluhm B."/>
            <person name="Cannon C."/>
            <person name="Castanera R."/>
            <person name="Culley D."/>
            <person name="Daum C."/>
            <person name="Ezra D."/>
            <person name="Gonzalez J."/>
            <person name="Henrissat B."/>
            <person name="Kuo A."/>
            <person name="Liang C."/>
            <person name="Lipzen A."/>
            <person name="Lutzoni F."/>
            <person name="Magnuson J."/>
            <person name="Mondo S."/>
            <person name="Nolan M."/>
            <person name="Ohm R."/>
            <person name="Pangilinan J."/>
            <person name="Park H.-J."/>
            <person name="Ramirez L."/>
            <person name="Alfaro M."/>
            <person name="Sun H."/>
            <person name="Tritt A."/>
            <person name="Yoshinaga Y."/>
            <person name="Zwiers L.-H."/>
            <person name="Turgeon B."/>
            <person name="Goodwin S."/>
            <person name="Spatafora J."/>
            <person name="Crous P."/>
            <person name="Grigoriev I."/>
        </authorList>
    </citation>
    <scope>NUCLEOTIDE SEQUENCE</scope>
    <source>
        <strain evidence="1">CBS 525.71</strain>
    </source>
</reference>
<gene>
    <name evidence="1" type="ORF">BU25DRAFT_345322</name>
</gene>
<feature type="non-terminal residue" evidence="1">
    <location>
        <position position="1"/>
    </location>
</feature>
<evidence type="ECO:0000313" key="2">
    <source>
        <dbReference type="Proteomes" id="UP000799754"/>
    </source>
</evidence>
<accession>A0ACB6RVC0</accession>
<dbReference type="EMBL" id="MU006724">
    <property type="protein sequence ID" value="KAF2625693.1"/>
    <property type="molecule type" value="Genomic_DNA"/>
</dbReference>
<name>A0ACB6RVC0_9PLEO</name>
<evidence type="ECO:0000313" key="1">
    <source>
        <dbReference type="EMBL" id="KAF2625693.1"/>
    </source>
</evidence>
<sequence length="377" mass="42048">APIFHLHKEDRYRPTSLLSFLDHTRPRFEFGNTALPPPGPPLAYLDNLNSPSGGENVYLTSHDDVTNNPQWLEGARINSCGGTDSVRTGVILVMHKGEGVVDVFYFIFWAFNYGGVVLGKELGDHVGDWEHVMIRFKGGDPKTVWLSQHGNGEAYTYKALEKYKSGKRPVLYIANGSHAIYARPGAIDHTIPNFNTEIPFLLVDYCNDGPLFDPLLTSYAYSCDLASVQGKETESMSPFEPLTSYTPAPGWLRFKGHWGDQAYPDDDPRQKGNGLLGFHKFGDGPTGPAFKALNRKRTWPENSHAAGQIIRTSLDGSTRLRDTLKTWGWNRFGRNKKAMKVMGKPKRVDVYGKTVEDEKVMGKKGNLLVNEKAVDKA</sequence>
<protein>
    <submittedName>
        <fullName evidence="1">Uncharacterized protein</fullName>
    </submittedName>
</protein>
<comment type="caution">
    <text evidence="1">The sequence shown here is derived from an EMBL/GenBank/DDBJ whole genome shotgun (WGS) entry which is preliminary data.</text>
</comment>
<dbReference type="Proteomes" id="UP000799754">
    <property type="component" value="Unassembled WGS sequence"/>
</dbReference>
<organism evidence="1 2">
    <name type="scientific">Macroventuria anomochaeta</name>
    <dbReference type="NCBI Taxonomy" id="301207"/>
    <lineage>
        <taxon>Eukaryota</taxon>
        <taxon>Fungi</taxon>
        <taxon>Dikarya</taxon>
        <taxon>Ascomycota</taxon>
        <taxon>Pezizomycotina</taxon>
        <taxon>Dothideomycetes</taxon>
        <taxon>Pleosporomycetidae</taxon>
        <taxon>Pleosporales</taxon>
        <taxon>Pleosporineae</taxon>
        <taxon>Didymellaceae</taxon>
        <taxon>Macroventuria</taxon>
    </lineage>
</organism>